<evidence type="ECO:0000259" key="2">
    <source>
        <dbReference type="Pfam" id="PF13193"/>
    </source>
</evidence>
<organism evidence="3 4">
    <name type="scientific">Sphingomonas ginsenosidimutans</name>
    <dbReference type="NCBI Taxonomy" id="862134"/>
    <lineage>
        <taxon>Bacteria</taxon>
        <taxon>Pseudomonadati</taxon>
        <taxon>Pseudomonadota</taxon>
        <taxon>Alphaproteobacteria</taxon>
        <taxon>Sphingomonadales</taxon>
        <taxon>Sphingomonadaceae</taxon>
        <taxon>Sphingomonas</taxon>
    </lineage>
</organism>
<feature type="domain" description="AMP-dependent synthetase/ligase" evidence="1">
    <location>
        <begin position="13"/>
        <end position="374"/>
    </location>
</feature>
<protein>
    <submittedName>
        <fullName evidence="3">Acyl-CoA synthetase</fullName>
    </submittedName>
</protein>
<dbReference type="InterPro" id="IPR042099">
    <property type="entry name" value="ANL_N_sf"/>
</dbReference>
<dbReference type="InterPro" id="IPR050237">
    <property type="entry name" value="ATP-dep_AMP-bd_enzyme"/>
</dbReference>
<proteinExistence type="predicted"/>
<gene>
    <name evidence="3" type="ORF">COA17_16715</name>
</gene>
<sequence length="535" mass="56454">MMNMGDMLDTIAARIDPAATAIIHGERTLTWPQLAVASNRLARAVRDGGARPGDKLAIYLRNGPEYLIALCAALKARLVPVNVNYRYASAELAYLFDNADARVVVYGAEFRPRIAEVRPRLNASIQWIEAGDAPVAEATASFGDLTGGGDGSPLGIARSPDDLFFIYTGGTTGSPKGVMWPQGDLHSLMVGGLRGSYAVPDTLEELATLAGQATQRMRALVAPPLMHGTGLIVALNALLLGGSVVTLESAGFDPAEMLRAIDRHRPDTLVIVGDSFARPLLRELIDHPGDYDLGSVTTITSSGVMWSLEVKRGLLDFMPGAQLNDVLSSSEALGLGASVMTAGGEVATARFAIGPRCRVLGEDGRFIASGTAGRGMLALGPPNPLGYYKDPEKSAATLREIDGERYCIPGDWVDVAADGTLTFLGRGNACINTGGEKVFAEEVEEVLKRHAGVADALVVGVPDERWGNAIVAVVTPQADVPLDEERLRGHVRAHLAGYKVPKAIVVATTPLRAANGKADYAAARTLATQSWSTPA</sequence>
<dbReference type="AlphaFoldDB" id="A0A2A4HV24"/>
<dbReference type="PROSITE" id="PS00455">
    <property type="entry name" value="AMP_BINDING"/>
    <property type="match status" value="1"/>
</dbReference>
<dbReference type="InterPro" id="IPR045851">
    <property type="entry name" value="AMP-bd_C_sf"/>
</dbReference>
<dbReference type="PANTHER" id="PTHR43767:SF1">
    <property type="entry name" value="NONRIBOSOMAL PEPTIDE SYNTHASE PES1 (EUROFUNG)-RELATED"/>
    <property type="match status" value="1"/>
</dbReference>
<dbReference type="EMBL" id="NWVD01000012">
    <property type="protein sequence ID" value="PCG07719.1"/>
    <property type="molecule type" value="Genomic_DNA"/>
</dbReference>
<reference evidence="3 4" key="1">
    <citation type="submission" date="2017-09" db="EMBL/GenBank/DDBJ databases">
        <title>Sphingomonas ginsenosidimutans KACC 14949, whole genome shotgun sequence.</title>
        <authorList>
            <person name="Feng G."/>
            <person name="Zhu H."/>
        </authorList>
    </citation>
    <scope>NUCLEOTIDE SEQUENCE [LARGE SCALE GENOMIC DNA]</scope>
    <source>
        <strain evidence="3 4">KACC 14949</strain>
    </source>
</reference>
<evidence type="ECO:0000313" key="3">
    <source>
        <dbReference type="EMBL" id="PCG07719.1"/>
    </source>
</evidence>
<feature type="domain" description="AMP-binding enzyme C-terminal" evidence="2">
    <location>
        <begin position="442"/>
        <end position="516"/>
    </location>
</feature>
<accession>A0A2A4HV24</accession>
<evidence type="ECO:0000259" key="1">
    <source>
        <dbReference type="Pfam" id="PF00501"/>
    </source>
</evidence>
<dbReference type="Pfam" id="PF13193">
    <property type="entry name" value="AMP-binding_C"/>
    <property type="match status" value="1"/>
</dbReference>
<dbReference type="NCBIfam" id="NF005863">
    <property type="entry name" value="PRK07798.1"/>
    <property type="match status" value="1"/>
</dbReference>
<dbReference type="InterPro" id="IPR020845">
    <property type="entry name" value="AMP-binding_CS"/>
</dbReference>
<comment type="caution">
    <text evidence="3">The sequence shown here is derived from an EMBL/GenBank/DDBJ whole genome shotgun (WGS) entry which is preliminary data.</text>
</comment>
<dbReference type="GO" id="GO:0016878">
    <property type="term" value="F:acid-thiol ligase activity"/>
    <property type="evidence" value="ECO:0007669"/>
    <property type="project" value="UniProtKB-ARBA"/>
</dbReference>
<dbReference type="InterPro" id="IPR000873">
    <property type="entry name" value="AMP-dep_synth/lig_dom"/>
</dbReference>
<dbReference type="RefSeq" id="WP_096613953.1">
    <property type="nucleotide sequence ID" value="NZ_NWVD01000012.1"/>
</dbReference>
<dbReference type="Gene3D" id="3.30.300.30">
    <property type="match status" value="1"/>
</dbReference>
<dbReference type="PANTHER" id="PTHR43767">
    <property type="entry name" value="LONG-CHAIN-FATTY-ACID--COA LIGASE"/>
    <property type="match status" value="1"/>
</dbReference>
<dbReference type="Proteomes" id="UP000218784">
    <property type="component" value="Unassembled WGS sequence"/>
</dbReference>
<evidence type="ECO:0000313" key="4">
    <source>
        <dbReference type="Proteomes" id="UP000218784"/>
    </source>
</evidence>
<dbReference type="InterPro" id="IPR025110">
    <property type="entry name" value="AMP-bd_C"/>
</dbReference>
<dbReference type="SUPFAM" id="SSF56801">
    <property type="entry name" value="Acetyl-CoA synthetase-like"/>
    <property type="match status" value="1"/>
</dbReference>
<dbReference type="Pfam" id="PF00501">
    <property type="entry name" value="AMP-binding"/>
    <property type="match status" value="1"/>
</dbReference>
<dbReference type="Gene3D" id="3.40.50.12780">
    <property type="entry name" value="N-terminal domain of ligase-like"/>
    <property type="match status" value="1"/>
</dbReference>
<keyword evidence="4" id="KW-1185">Reference proteome</keyword>
<name>A0A2A4HV24_9SPHN</name>